<dbReference type="SUPFAM" id="SSF52317">
    <property type="entry name" value="Class I glutamine amidotransferase-like"/>
    <property type="match status" value="1"/>
</dbReference>
<dbReference type="AlphaFoldDB" id="K1V703"/>
<feature type="non-terminal residue" evidence="2">
    <location>
        <position position="1"/>
    </location>
</feature>
<organism evidence="2">
    <name type="scientific">human gut metagenome</name>
    <dbReference type="NCBI Taxonomy" id="408170"/>
    <lineage>
        <taxon>unclassified sequences</taxon>
        <taxon>metagenomes</taxon>
        <taxon>organismal metagenomes</taxon>
    </lineage>
</organism>
<sequence length="118" mass="13307">DVFEIRQAKDLQNPMDGLILPGGESTVIGKLLLADFYSDSCIPCKRLSPVLFELEKEYEGKLKIAKINVNFDSELASEYEVQAAPTLVFFKNGEEKERLRGAVKKSEIIEVTEKLIKE</sequence>
<dbReference type="SUPFAM" id="SSF52833">
    <property type="entry name" value="Thioredoxin-like"/>
    <property type="match status" value="1"/>
</dbReference>
<dbReference type="Gene3D" id="3.40.30.10">
    <property type="entry name" value="Glutaredoxin"/>
    <property type="match status" value="1"/>
</dbReference>
<dbReference type="Gene3D" id="3.40.50.880">
    <property type="match status" value="1"/>
</dbReference>
<reference evidence="2" key="1">
    <citation type="journal article" date="2013" name="Environ. Microbiol.">
        <title>Microbiota from the distal guts of lean and obese adolescents exhibit partial functional redundancy besides clear differences in community structure.</title>
        <authorList>
            <person name="Ferrer M."/>
            <person name="Ruiz A."/>
            <person name="Lanza F."/>
            <person name="Haange S.B."/>
            <person name="Oberbach A."/>
            <person name="Till H."/>
            <person name="Bargiela R."/>
            <person name="Campoy C."/>
            <person name="Segura M.T."/>
            <person name="Richter M."/>
            <person name="von Bergen M."/>
            <person name="Seifert J."/>
            <person name="Suarez A."/>
        </authorList>
    </citation>
    <scope>NUCLEOTIDE SEQUENCE</scope>
</reference>
<protein>
    <submittedName>
        <fullName evidence="2">Thioredoxin</fullName>
        <ecNumber evidence="2">1.8.4.2</ecNumber>
    </submittedName>
</protein>
<dbReference type="GO" id="GO:0019153">
    <property type="term" value="F:protein-disulfide reductase (glutathione) activity"/>
    <property type="evidence" value="ECO:0007669"/>
    <property type="project" value="UniProtKB-EC"/>
</dbReference>
<dbReference type="EMBL" id="AJWY01001518">
    <property type="protein sequence ID" value="EKC79671.1"/>
    <property type="molecule type" value="Genomic_DNA"/>
</dbReference>
<dbReference type="InterPro" id="IPR013766">
    <property type="entry name" value="Thioredoxin_domain"/>
</dbReference>
<dbReference type="InterPro" id="IPR029062">
    <property type="entry name" value="Class_I_gatase-like"/>
</dbReference>
<dbReference type="Pfam" id="PF00085">
    <property type="entry name" value="Thioredoxin"/>
    <property type="match status" value="1"/>
</dbReference>
<dbReference type="PANTHER" id="PTHR45663">
    <property type="entry name" value="GEO12009P1"/>
    <property type="match status" value="1"/>
</dbReference>
<evidence type="ECO:0000313" key="2">
    <source>
        <dbReference type="EMBL" id="EKC79671.1"/>
    </source>
</evidence>
<dbReference type="PANTHER" id="PTHR45663:SF11">
    <property type="entry name" value="GEO12009P1"/>
    <property type="match status" value="1"/>
</dbReference>
<comment type="caution">
    <text evidence="2">The sequence shown here is derived from an EMBL/GenBank/DDBJ whole genome shotgun (WGS) entry which is preliminary data.</text>
</comment>
<dbReference type="InterPro" id="IPR021196">
    <property type="entry name" value="PdxT/SNO_CS"/>
</dbReference>
<keyword evidence="2" id="KW-0560">Oxidoreductase</keyword>
<evidence type="ECO:0000259" key="1">
    <source>
        <dbReference type="PROSITE" id="PS51352"/>
    </source>
</evidence>
<dbReference type="InterPro" id="IPR036249">
    <property type="entry name" value="Thioredoxin-like_sf"/>
</dbReference>
<dbReference type="GO" id="GO:0005737">
    <property type="term" value="C:cytoplasm"/>
    <property type="evidence" value="ECO:0007669"/>
    <property type="project" value="TreeGrafter"/>
</dbReference>
<accession>K1V703</accession>
<dbReference type="CDD" id="cd02947">
    <property type="entry name" value="TRX_family"/>
    <property type="match status" value="1"/>
</dbReference>
<dbReference type="PROSITE" id="PS51352">
    <property type="entry name" value="THIOREDOXIN_2"/>
    <property type="match status" value="1"/>
</dbReference>
<dbReference type="EC" id="1.8.4.2" evidence="2"/>
<gene>
    <name evidence="2" type="ORF">LEA_02197</name>
</gene>
<dbReference type="PROSITE" id="PS01236">
    <property type="entry name" value="PDXT_SNO_1"/>
    <property type="match status" value="1"/>
</dbReference>
<feature type="domain" description="Thioredoxin" evidence="1">
    <location>
        <begin position="1"/>
        <end position="117"/>
    </location>
</feature>
<name>K1V703_9ZZZZ</name>
<proteinExistence type="predicted"/>